<keyword evidence="1" id="KW-0732">Signal</keyword>
<evidence type="ECO:0000256" key="1">
    <source>
        <dbReference type="SAM" id="SignalP"/>
    </source>
</evidence>
<feature type="chain" id="PRO_5004715913" evidence="1">
    <location>
        <begin position="19"/>
        <end position="927"/>
    </location>
</feature>
<name>V3Z1Z9_LOTGI</name>
<dbReference type="EMBL" id="KB203470">
    <property type="protein sequence ID" value="ESO84583.1"/>
    <property type="molecule type" value="Genomic_DNA"/>
</dbReference>
<dbReference type="KEGG" id="lgi:LOTGIDRAFT_168648"/>
<dbReference type="RefSeq" id="XP_009064783.1">
    <property type="nucleotide sequence ID" value="XM_009066535.1"/>
</dbReference>
<accession>V3Z1Z9</accession>
<feature type="signal peptide" evidence="1">
    <location>
        <begin position="1"/>
        <end position="18"/>
    </location>
</feature>
<dbReference type="GeneID" id="20240940"/>
<dbReference type="HOGENOM" id="CLU_289900_0_0_1"/>
<dbReference type="OrthoDB" id="6099178at2759"/>
<sequence>MAIAQLVYIAVLLVLVSAKSKDKCLASFPLGSPIPDKELMTALYLADPNSEHPAHNTQSYATWLSGKHDARREFVNLWFYLTRMLLSEIDKVYRYYKAVMQSGSRPMGIVDFDALSKRFAKACLKWDDVTDKWPYTCFDKEFFCNLQYGLIKQKEVVVYSIWKIKDGRYATVETLEKWSKISKMSSLGIDGYSRSNAIQYYFKNDVLEFIPESDQKNVFYHSRLAWEPFKYLINGQKSLKDWINDWYYVAFEVVESKVKEECKANSGKPIGDKYYCVAKDYTVKIRKCAELTDVTPCLYDKNMQDYFSRGRFGEDNELDIINFLVDRTKAVLTEFKDKVVANDRNGLNSLFNKYNPYITVDDSMCVLEWPKAFQCTNNKGCRIKLKVWEFDCNGGYTCRINMMYRFDCLLKFVLKRTKPLLDVSVGGNWGLPSVKKAKYDLMIWLSYMPMARYTSLGDNYINDVIMSTQKSVNGYVTSYDTKGLKTFATNLPPMTFVPQWAKNAACQKVKVPKENIAFCNLDPLLNSVFLFINAFENGKRLTTKNLNPTVDYQKLLSQIQLDRVSNYINLMTQSLFNDLTSQLKENFGALSNYFSSLADYDKTKAEADIGYIGGRLTVFKMKIESLSVKVVKKFKVVFHFSVGINVVELVSKAAELGIAIAQVVHPGNKILGGSSILDLLDTINELAQAGVTTAIIAQLNDRAFPELIEKARNIGNGFKDNERQLSEAKKLIDELKGGKDAVATANNFLGKYNAYNPKVLKSDITSYGKKWEVVSDQLCEAAFSSGTAAAALGEIGLASTGDCVKIKVIIAELITVYEELYDYQFDLMDSLSNAARAYLAYKKANNLKLIYTSGARVDKAFLQHTAVNTFMVSTLNIWEVVTEYCDILTYTRGGKIPEKCVTAMKTPSHNAVAQVLSYMPADLCQRF</sequence>
<reference evidence="2 3" key="1">
    <citation type="journal article" date="2013" name="Nature">
        <title>Insights into bilaterian evolution from three spiralian genomes.</title>
        <authorList>
            <person name="Simakov O."/>
            <person name="Marletaz F."/>
            <person name="Cho S.J."/>
            <person name="Edsinger-Gonzales E."/>
            <person name="Havlak P."/>
            <person name="Hellsten U."/>
            <person name="Kuo D.H."/>
            <person name="Larsson T."/>
            <person name="Lv J."/>
            <person name="Arendt D."/>
            <person name="Savage R."/>
            <person name="Osoegawa K."/>
            <person name="de Jong P."/>
            <person name="Grimwood J."/>
            <person name="Chapman J.A."/>
            <person name="Shapiro H."/>
            <person name="Aerts A."/>
            <person name="Otillar R.P."/>
            <person name="Terry A.Y."/>
            <person name="Boore J.L."/>
            <person name="Grigoriev I.V."/>
            <person name="Lindberg D.R."/>
            <person name="Seaver E.C."/>
            <person name="Weisblat D.A."/>
            <person name="Putnam N.H."/>
            <person name="Rokhsar D.S."/>
        </authorList>
    </citation>
    <scope>NUCLEOTIDE SEQUENCE [LARGE SCALE GENOMIC DNA]</scope>
</reference>
<evidence type="ECO:0000313" key="3">
    <source>
        <dbReference type="Proteomes" id="UP000030746"/>
    </source>
</evidence>
<organism evidence="2 3">
    <name type="scientific">Lottia gigantea</name>
    <name type="common">Giant owl limpet</name>
    <dbReference type="NCBI Taxonomy" id="225164"/>
    <lineage>
        <taxon>Eukaryota</taxon>
        <taxon>Metazoa</taxon>
        <taxon>Spiralia</taxon>
        <taxon>Lophotrochozoa</taxon>
        <taxon>Mollusca</taxon>
        <taxon>Gastropoda</taxon>
        <taxon>Patellogastropoda</taxon>
        <taxon>Lottioidea</taxon>
        <taxon>Lottiidae</taxon>
        <taxon>Lottia</taxon>
    </lineage>
</organism>
<dbReference type="Proteomes" id="UP000030746">
    <property type="component" value="Unassembled WGS sequence"/>
</dbReference>
<keyword evidence="3" id="KW-1185">Reference proteome</keyword>
<gene>
    <name evidence="2" type="ORF">LOTGIDRAFT_168648</name>
</gene>
<proteinExistence type="predicted"/>
<protein>
    <submittedName>
        <fullName evidence="2">Uncharacterized protein</fullName>
    </submittedName>
</protein>
<dbReference type="AlphaFoldDB" id="V3Z1Z9"/>
<dbReference type="CTD" id="20240940"/>
<evidence type="ECO:0000313" key="2">
    <source>
        <dbReference type="EMBL" id="ESO84583.1"/>
    </source>
</evidence>